<evidence type="ECO:0008006" key="3">
    <source>
        <dbReference type="Google" id="ProtNLM"/>
    </source>
</evidence>
<dbReference type="Proteomes" id="UP000322524">
    <property type="component" value="Unassembled WGS sequence"/>
</dbReference>
<sequence length="302" mass="35576">MMNQLEVSMIENNLSNHINRFLQDLLMIISNINDGNHNDTENKLKSLNFENNFRWTNSENSPNLLETIESIIKINSISSEEFRTIIIEEYGEKILESVKSELGLSKNDQMFTIDQIKLTYQSRLILILLYNQKDIYKPAKYDVFLSHSSVDSREVLGIKLCLLYEFDKVSYVDWIDDYELNSQRSTEKVINLLSSLLPEEDKKRLDILEGIFENSLNISMTDKQITNKILYALDNSNSYIYLDSRNSRLSKWMPYELGYAEAKLNKNMYRIIIKYKRTRKGILKYSSFLSKYETVNDLRKIK</sequence>
<dbReference type="OrthoDB" id="9810385at2"/>
<dbReference type="AlphaFoldDB" id="A0A5D4T0R0"/>
<gene>
    <name evidence="1" type="ORF">FZC76_14040</name>
</gene>
<accession>A0A5D4T0R0</accession>
<evidence type="ECO:0000313" key="1">
    <source>
        <dbReference type="EMBL" id="TYS67686.1"/>
    </source>
</evidence>
<protein>
    <recommendedName>
        <fullName evidence="3">TIR domain-containing protein</fullName>
    </recommendedName>
</protein>
<organism evidence="1 2">
    <name type="scientific">Sutcliffiella horikoshii</name>
    <dbReference type="NCBI Taxonomy" id="79883"/>
    <lineage>
        <taxon>Bacteria</taxon>
        <taxon>Bacillati</taxon>
        <taxon>Bacillota</taxon>
        <taxon>Bacilli</taxon>
        <taxon>Bacillales</taxon>
        <taxon>Bacillaceae</taxon>
        <taxon>Sutcliffiella</taxon>
    </lineage>
</organism>
<dbReference type="InterPro" id="IPR035897">
    <property type="entry name" value="Toll_tir_struct_dom_sf"/>
</dbReference>
<evidence type="ECO:0000313" key="2">
    <source>
        <dbReference type="Proteomes" id="UP000322524"/>
    </source>
</evidence>
<comment type="caution">
    <text evidence="1">The sequence shown here is derived from an EMBL/GenBank/DDBJ whole genome shotgun (WGS) entry which is preliminary data.</text>
</comment>
<proteinExistence type="predicted"/>
<dbReference type="EMBL" id="VTEV01000005">
    <property type="protein sequence ID" value="TYS67686.1"/>
    <property type="molecule type" value="Genomic_DNA"/>
</dbReference>
<dbReference type="RefSeq" id="WP_148988795.1">
    <property type="nucleotide sequence ID" value="NZ_VTEV01000005.1"/>
</dbReference>
<name>A0A5D4T0R0_9BACI</name>
<dbReference type="SUPFAM" id="SSF52200">
    <property type="entry name" value="Toll/Interleukin receptor TIR domain"/>
    <property type="match status" value="1"/>
</dbReference>
<dbReference type="Gene3D" id="3.40.50.10140">
    <property type="entry name" value="Toll/interleukin-1 receptor homology (TIR) domain"/>
    <property type="match status" value="1"/>
</dbReference>
<reference evidence="1 2" key="1">
    <citation type="submission" date="2019-08" db="EMBL/GenBank/DDBJ databases">
        <title>Bacillus genomes from the desert of Cuatro Cienegas, Coahuila.</title>
        <authorList>
            <person name="Olmedo-Alvarez G."/>
        </authorList>
    </citation>
    <scope>NUCLEOTIDE SEQUENCE [LARGE SCALE GENOMIC DNA]</scope>
    <source>
        <strain evidence="1 2">CH28_1T</strain>
    </source>
</reference>